<feature type="non-terminal residue" evidence="1">
    <location>
        <position position="1"/>
    </location>
</feature>
<sequence>IVSGIRQENIVSTQLNPIMFKAKLLDYYGALFNSREENFGLRGGTTLMGCGYLMQKTNSTVTDRLLCAYGMLYGGDEDYVLTKGQPCSKCDYYDYAKKYADPRLLARDRLERWNCDYTYTSLCTGELAE</sequence>
<comment type="caution">
    <text evidence="1">The sequence shown here is derived from an EMBL/GenBank/DDBJ whole genome shotgun (WGS) entry which is preliminary data.</text>
</comment>
<protein>
    <submittedName>
        <fullName evidence="1">Uncharacterized protein</fullName>
    </submittedName>
</protein>
<keyword evidence="2" id="KW-1185">Reference proteome</keyword>
<gene>
    <name evidence="1" type="ORF">ILEXP_LOCUS1237</name>
</gene>
<evidence type="ECO:0000313" key="1">
    <source>
        <dbReference type="EMBL" id="CAK9134302.1"/>
    </source>
</evidence>
<dbReference type="Proteomes" id="UP001642360">
    <property type="component" value="Unassembled WGS sequence"/>
</dbReference>
<reference evidence="1 2" key="1">
    <citation type="submission" date="2024-02" db="EMBL/GenBank/DDBJ databases">
        <authorList>
            <person name="Vignale AGUSTIN F."/>
            <person name="Sosa J E."/>
            <person name="Modenutti C."/>
        </authorList>
    </citation>
    <scope>NUCLEOTIDE SEQUENCE [LARGE SCALE GENOMIC DNA]</scope>
</reference>
<organism evidence="1 2">
    <name type="scientific">Ilex paraguariensis</name>
    <name type="common">yerba mate</name>
    <dbReference type="NCBI Taxonomy" id="185542"/>
    <lineage>
        <taxon>Eukaryota</taxon>
        <taxon>Viridiplantae</taxon>
        <taxon>Streptophyta</taxon>
        <taxon>Embryophyta</taxon>
        <taxon>Tracheophyta</taxon>
        <taxon>Spermatophyta</taxon>
        <taxon>Magnoliopsida</taxon>
        <taxon>eudicotyledons</taxon>
        <taxon>Gunneridae</taxon>
        <taxon>Pentapetalae</taxon>
        <taxon>asterids</taxon>
        <taxon>campanulids</taxon>
        <taxon>Aquifoliales</taxon>
        <taxon>Aquifoliaceae</taxon>
        <taxon>Ilex</taxon>
    </lineage>
</organism>
<proteinExistence type="predicted"/>
<name>A0ABC8QPJ4_9AQUA</name>
<accession>A0ABC8QPJ4</accession>
<evidence type="ECO:0000313" key="2">
    <source>
        <dbReference type="Proteomes" id="UP001642360"/>
    </source>
</evidence>
<dbReference type="AlphaFoldDB" id="A0ABC8QPJ4"/>
<dbReference type="EMBL" id="CAUOFW020000408">
    <property type="protein sequence ID" value="CAK9134302.1"/>
    <property type="molecule type" value="Genomic_DNA"/>
</dbReference>